<organism evidence="2 3">
    <name type="scientific">Adonisia turfae CCMR0081</name>
    <dbReference type="NCBI Taxonomy" id="2292702"/>
    <lineage>
        <taxon>Bacteria</taxon>
        <taxon>Bacillati</taxon>
        <taxon>Cyanobacteriota</taxon>
        <taxon>Adonisia</taxon>
        <taxon>Adonisia turfae</taxon>
    </lineage>
</organism>
<dbReference type="Pfam" id="PF05860">
    <property type="entry name" value="TPS"/>
    <property type="match status" value="1"/>
</dbReference>
<dbReference type="InterPro" id="IPR024983">
    <property type="entry name" value="CHAT_dom"/>
</dbReference>
<evidence type="ECO:0000313" key="2">
    <source>
        <dbReference type="EMBL" id="NEZ60788.1"/>
    </source>
</evidence>
<reference evidence="2 3" key="1">
    <citation type="journal article" date="2020" name="Microb. Ecol.">
        <title>Ecogenomics of the Marine Benthic Filamentous Cyanobacterium Adonisia.</title>
        <authorList>
            <person name="Walter J.M."/>
            <person name="Coutinho F.H."/>
            <person name="Leomil L."/>
            <person name="Hargreaves P.I."/>
            <person name="Campeao M.E."/>
            <person name="Vieira V.V."/>
            <person name="Silva B.S."/>
            <person name="Fistarol G.O."/>
            <person name="Salomon P.S."/>
            <person name="Sawabe T."/>
            <person name="Mino S."/>
            <person name="Hosokawa M."/>
            <person name="Miyashita H."/>
            <person name="Maruyama F."/>
            <person name="van Verk M.C."/>
            <person name="Dutilh B.E."/>
            <person name="Thompson C.C."/>
            <person name="Thompson F.L."/>
        </authorList>
    </citation>
    <scope>NUCLEOTIDE SEQUENCE [LARGE SCALE GENOMIC DNA]</scope>
    <source>
        <strain evidence="2 3">CCMR0081</strain>
    </source>
</reference>
<proteinExistence type="predicted"/>
<feature type="domain" description="Filamentous haemagglutinin FhaB/tRNA nuclease CdiA-like TPS" evidence="1">
    <location>
        <begin position="37"/>
        <end position="152"/>
    </location>
</feature>
<dbReference type="Gene3D" id="2.160.20.10">
    <property type="entry name" value="Single-stranded right-handed beta-helix, Pectin lyase-like"/>
    <property type="match status" value="1"/>
</dbReference>
<name>A0A6M0RX02_9CYAN</name>
<dbReference type="EMBL" id="QXHD01000004">
    <property type="protein sequence ID" value="NEZ60788.1"/>
    <property type="molecule type" value="Genomic_DNA"/>
</dbReference>
<protein>
    <submittedName>
        <fullName evidence="2">CHAT domain-containing protein</fullName>
    </submittedName>
</protein>
<evidence type="ECO:0000259" key="1">
    <source>
        <dbReference type="SMART" id="SM00912"/>
    </source>
</evidence>
<comment type="caution">
    <text evidence="2">The sequence shown here is derived from an EMBL/GenBank/DDBJ whole genome shotgun (WGS) entry which is preliminary data.</text>
</comment>
<accession>A0A6M0RX02</accession>
<dbReference type="InterPro" id="IPR011050">
    <property type="entry name" value="Pectin_lyase_fold/virulence"/>
</dbReference>
<dbReference type="SMART" id="SM00912">
    <property type="entry name" value="Haemagg_act"/>
    <property type="match status" value="1"/>
</dbReference>
<sequence length="1280" mass="133186">MGKLQILWRSYGQKICAAGIANTALWQGIPWANAQVISAQDSIQTQVVQQNNQFEISGGTTADNARLLFHSFEQFDLEQNHQAEFQVTSCVEAVFSRITNGMPSQINGLIDVIGGPTSLYLINPAGVLFGTDASINLAGDFTVLTAERLDFERGHFGLTGLSSDVQGNVLQLQFNPDSPGNITNLGDLTVGADNSLSLIGHSVVNQGTIRGGAINIAAVGTHEIVGLAGGLQFAAAAQPRASLPLWLTSTGVDHATAIEVNQDGTLSLTGGQLLDVPVGTALVGGLLTTQQTTNLGLNRIQIVGDHVATVGATLRTTDGGQVLIGGDYQGRGLLPTAQSTFIDAASTIIADGEAGGQVVIWSDGLTQFRGAIRARGNTAGGIVEVSAKEQLYFGGQVDLRSQGAPGTLLLDPENIEIRAGSDPGSMDTGEPQILYENTLESSIIGNINLLLQADNNITIEPLSDGELTFGQGTGSISFLADADGDGQGSFTMAPGDRLSTSGQAIAITAADITVGTLNTSAFSAIDNSENAGNIQLTSTRGSIVGGDLISTARGTLNNSGNGGEIALSAPGAISVGNITTATTALSNSGGGGDITLISRRSNIVTGSLNTGTSGNNNSGAGGEVSIDAFANINTADVTTSVQATVNNAGDAGNISLINRSGNITTAALNTNTEAASSNTGNSGSIRLNASKGDITSQQITSITVSPDSAQTQGGDIGLRADGMIVVDSINATGEGQGGNINVTTQQSFRAIDTIADTNASLLTTNGGTIRLTYNSDPAISFSLGDGGINGTAGEITTGLDTLTAPQTVEEVSLETIELNNLFESFPSGSQSDSPEPLSPVADLSNLSTVLGLESIDSLNNNALANGAREKQEGSVSDSELIWAQIERSFSAEFARALNLPMPASPSLQRLQQTLRQVSEAQAITPALMYIRLKDTHVELVLVTGEGAPVYRPVEATAADVKAVVETFHQTITNPVLRPAQYLPAAQQLYDWLVRPILDELEVADIDHIGFVLDTGLRSLPMAALHDGQRFLIENYSIGLLPSAGLTPLEPSIDLLTEPGALQATLAMGVANFEAHADLAAVPFELSLASQRQDDEQYLDHEATLDVLRQRLEQGNFKTVHLATHAVFQPGSLEASYVQLWDQTVNLEQLQTLPLDAVDFLILSACATAVGDAAAEFGFAGLAVNVGVQTALASLWSIDDESTLGLMAEFYRALEQPLTRSAALRQAQLAMLHGQVGIEDGTVYGSDGQLIGHLSGLGTSGSWDFSHPAYWSGFTMIGNPW</sequence>
<dbReference type="AlphaFoldDB" id="A0A6M0RX02"/>
<dbReference type="NCBIfam" id="TIGR01901">
    <property type="entry name" value="adhes_NPXG"/>
    <property type="match status" value="1"/>
</dbReference>
<evidence type="ECO:0000313" key="3">
    <source>
        <dbReference type="Proteomes" id="UP000481033"/>
    </source>
</evidence>
<dbReference type="Pfam" id="PF12770">
    <property type="entry name" value="CHAT"/>
    <property type="match status" value="1"/>
</dbReference>
<dbReference type="SUPFAM" id="SSF51126">
    <property type="entry name" value="Pectin lyase-like"/>
    <property type="match status" value="1"/>
</dbReference>
<dbReference type="Proteomes" id="UP000481033">
    <property type="component" value="Unassembled WGS sequence"/>
</dbReference>
<dbReference type="InterPro" id="IPR008638">
    <property type="entry name" value="FhaB/CdiA-like_TPS"/>
</dbReference>
<dbReference type="InterPro" id="IPR012334">
    <property type="entry name" value="Pectin_lyas_fold"/>
</dbReference>
<dbReference type="RefSeq" id="WP_163703128.1">
    <property type="nucleotide sequence ID" value="NZ_QXHD01000004.1"/>
</dbReference>
<gene>
    <name evidence="2" type="ORF">DXZ20_35150</name>
</gene>
<keyword evidence="3" id="KW-1185">Reference proteome</keyword>